<evidence type="ECO:0000313" key="1">
    <source>
        <dbReference type="EMBL" id="KAJ0020984.1"/>
    </source>
</evidence>
<reference evidence="2" key="1">
    <citation type="journal article" date="2023" name="G3 (Bethesda)">
        <title>Genome assembly and association tests identify interacting loci associated with vigor, precocity, and sex in interspecific pistachio rootstocks.</title>
        <authorList>
            <person name="Palmer W."/>
            <person name="Jacygrad E."/>
            <person name="Sagayaradj S."/>
            <person name="Cavanaugh K."/>
            <person name="Han R."/>
            <person name="Bertier L."/>
            <person name="Beede B."/>
            <person name="Kafkas S."/>
            <person name="Golino D."/>
            <person name="Preece J."/>
            <person name="Michelmore R."/>
        </authorList>
    </citation>
    <scope>NUCLEOTIDE SEQUENCE [LARGE SCALE GENOMIC DNA]</scope>
</reference>
<accession>A0ACC0XR31</accession>
<evidence type="ECO:0000313" key="2">
    <source>
        <dbReference type="Proteomes" id="UP001163603"/>
    </source>
</evidence>
<dbReference type="Proteomes" id="UP001163603">
    <property type="component" value="Chromosome 11"/>
</dbReference>
<gene>
    <name evidence="1" type="ORF">Pint_32501</name>
</gene>
<proteinExistence type="predicted"/>
<sequence>MSVPNEENMSSNAQLSSHFFGDLLDSIIVDVASECHRIARIGA</sequence>
<organism evidence="1 2">
    <name type="scientific">Pistacia integerrima</name>
    <dbReference type="NCBI Taxonomy" id="434235"/>
    <lineage>
        <taxon>Eukaryota</taxon>
        <taxon>Viridiplantae</taxon>
        <taxon>Streptophyta</taxon>
        <taxon>Embryophyta</taxon>
        <taxon>Tracheophyta</taxon>
        <taxon>Spermatophyta</taxon>
        <taxon>Magnoliopsida</taxon>
        <taxon>eudicotyledons</taxon>
        <taxon>Gunneridae</taxon>
        <taxon>Pentapetalae</taxon>
        <taxon>rosids</taxon>
        <taxon>malvids</taxon>
        <taxon>Sapindales</taxon>
        <taxon>Anacardiaceae</taxon>
        <taxon>Pistacia</taxon>
    </lineage>
</organism>
<name>A0ACC0XR31_9ROSI</name>
<comment type="caution">
    <text evidence="1">The sequence shown here is derived from an EMBL/GenBank/DDBJ whole genome shotgun (WGS) entry which is preliminary data.</text>
</comment>
<dbReference type="EMBL" id="CM047746">
    <property type="protein sequence ID" value="KAJ0020984.1"/>
    <property type="molecule type" value="Genomic_DNA"/>
</dbReference>
<keyword evidence="2" id="KW-1185">Reference proteome</keyword>
<protein>
    <submittedName>
        <fullName evidence="1">Uncharacterized protein</fullName>
    </submittedName>
</protein>